<gene>
    <name evidence="2" type="ORF">LCGC14_0958300</name>
</gene>
<proteinExistence type="predicted"/>
<accession>A0A0F9NJV4</accession>
<feature type="region of interest" description="Disordered" evidence="1">
    <location>
        <begin position="1"/>
        <end position="49"/>
    </location>
</feature>
<sequence>MSGQKGGLSNKKKRENFKAKHPEGRKAFAKAKKDAKKNKNVSIKREKTN</sequence>
<dbReference type="AlphaFoldDB" id="A0A0F9NJV4"/>
<name>A0A0F9NJV4_9ZZZZ</name>
<evidence type="ECO:0000313" key="2">
    <source>
        <dbReference type="EMBL" id="KKN18194.1"/>
    </source>
</evidence>
<organism evidence="2">
    <name type="scientific">marine sediment metagenome</name>
    <dbReference type="NCBI Taxonomy" id="412755"/>
    <lineage>
        <taxon>unclassified sequences</taxon>
        <taxon>metagenomes</taxon>
        <taxon>ecological metagenomes</taxon>
    </lineage>
</organism>
<protein>
    <submittedName>
        <fullName evidence="2">Uncharacterized protein</fullName>
    </submittedName>
</protein>
<comment type="caution">
    <text evidence="2">The sequence shown here is derived from an EMBL/GenBank/DDBJ whole genome shotgun (WGS) entry which is preliminary data.</text>
</comment>
<reference evidence="2" key="1">
    <citation type="journal article" date="2015" name="Nature">
        <title>Complex archaea that bridge the gap between prokaryotes and eukaryotes.</title>
        <authorList>
            <person name="Spang A."/>
            <person name="Saw J.H."/>
            <person name="Jorgensen S.L."/>
            <person name="Zaremba-Niedzwiedzka K."/>
            <person name="Martijn J."/>
            <person name="Lind A.E."/>
            <person name="van Eijk R."/>
            <person name="Schleper C."/>
            <person name="Guy L."/>
            <person name="Ettema T.J."/>
        </authorList>
    </citation>
    <scope>NUCLEOTIDE SEQUENCE</scope>
</reference>
<evidence type="ECO:0000256" key="1">
    <source>
        <dbReference type="SAM" id="MobiDB-lite"/>
    </source>
</evidence>
<dbReference type="EMBL" id="LAZR01003450">
    <property type="protein sequence ID" value="KKN18194.1"/>
    <property type="molecule type" value="Genomic_DNA"/>
</dbReference>
<feature type="compositionally biased region" description="Basic residues" evidence="1">
    <location>
        <begin position="27"/>
        <end position="39"/>
    </location>
</feature>
<feature type="compositionally biased region" description="Basic and acidic residues" evidence="1">
    <location>
        <begin position="16"/>
        <end position="26"/>
    </location>
</feature>